<protein>
    <submittedName>
        <fullName evidence="2">NUDIX domain-containing protein</fullName>
    </submittedName>
</protein>
<organism evidence="2 3">
    <name type="scientific">Niallia circulans</name>
    <name type="common">Bacillus circulans</name>
    <dbReference type="NCBI Taxonomy" id="1397"/>
    <lineage>
        <taxon>Bacteria</taxon>
        <taxon>Bacillati</taxon>
        <taxon>Bacillota</taxon>
        <taxon>Bacilli</taxon>
        <taxon>Bacillales</taxon>
        <taxon>Bacillaceae</taxon>
        <taxon>Niallia</taxon>
    </lineage>
</organism>
<dbReference type="Pfam" id="PF00293">
    <property type="entry name" value="NUDIX"/>
    <property type="match status" value="1"/>
</dbReference>
<comment type="caution">
    <text evidence="2">The sequence shown here is derived from an EMBL/GenBank/DDBJ whole genome shotgun (WGS) entry which is preliminary data.</text>
</comment>
<evidence type="ECO:0000259" key="1">
    <source>
        <dbReference type="PROSITE" id="PS51462"/>
    </source>
</evidence>
<dbReference type="PANTHER" id="PTHR10885:SF0">
    <property type="entry name" value="ISOPENTENYL-DIPHOSPHATE DELTA-ISOMERASE"/>
    <property type="match status" value="1"/>
</dbReference>
<accession>A0A553SN23</accession>
<dbReference type="InterPro" id="IPR000086">
    <property type="entry name" value="NUDIX_hydrolase_dom"/>
</dbReference>
<gene>
    <name evidence="2" type="ORF">CEQ21_23705</name>
</gene>
<dbReference type="CDD" id="cd04692">
    <property type="entry name" value="NUDIX_Hydrolase"/>
    <property type="match status" value="1"/>
</dbReference>
<dbReference type="SUPFAM" id="SSF55811">
    <property type="entry name" value="Nudix"/>
    <property type="match status" value="1"/>
</dbReference>
<dbReference type="EMBL" id="RIBP01000004">
    <property type="protein sequence ID" value="TRZ38401.1"/>
    <property type="molecule type" value="Genomic_DNA"/>
</dbReference>
<dbReference type="Proteomes" id="UP000319837">
    <property type="component" value="Unassembled WGS sequence"/>
</dbReference>
<dbReference type="Gene3D" id="3.90.79.10">
    <property type="entry name" value="Nucleoside Triphosphate Pyrophosphohydrolase"/>
    <property type="match status" value="1"/>
</dbReference>
<dbReference type="AlphaFoldDB" id="A0A553SN23"/>
<proteinExistence type="predicted"/>
<reference evidence="3" key="1">
    <citation type="submission" date="2018-10" db="EMBL/GenBank/DDBJ databases">
        <title>FDA dAtabase for Regulatory Grade micrObial Sequences (FDA-ARGOS): Supporting development and validation of Infectious Disease Dx tests.</title>
        <authorList>
            <person name="Minogue T."/>
            <person name="Wolcott M."/>
            <person name="Wasieloski L."/>
            <person name="Aguilar W."/>
            <person name="Moore D."/>
            <person name="Tallon L."/>
            <person name="Sadzewicz L."/>
            <person name="Sengamalay N."/>
            <person name="Ott S."/>
            <person name="Godinez A."/>
            <person name="Nagaraj S."/>
            <person name="Vavikolanu K."/>
            <person name="Vyas G."/>
            <person name="Nadendla S."/>
            <person name="George J."/>
            <person name="Sichtig H."/>
        </authorList>
    </citation>
    <scope>NUCLEOTIDE SEQUENCE [LARGE SCALE GENOMIC DNA]</scope>
    <source>
        <strain evidence="3">FDAARGOS_343</strain>
    </source>
</reference>
<evidence type="ECO:0000313" key="2">
    <source>
        <dbReference type="EMBL" id="TRZ38401.1"/>
    </source>
</evidence>
<sequence>MMEEELLKVFDEQFNPIGKAARTKIHAEGLWHETVHFWLITKTSGNYYVFLQKRSKSKKDYPALLDITAAGHLLAMETSEDGIRELQEELGLPAIEVDKLFKLGLVKNIIHTNQLIDNEFSHVYLYIVNKDISFQLQETEVSDIVVSEFTAFYQFCMAERNELLIYPWRNGIVVSEEERKVGKNSFVPHEEAYFKKVAELLNQQLENLK</sequence>
<evidence type="ECO:0000313" key="3">
    <source>
        <dbReference type="Proteomes" id="UP000319837"/>
    </source>
</evidence>
<feature type="domain" description="Nudix hydrolase" evidence="1">
    <location>
        <begin position="30"/>
        <end position="171"/>
    </location>
</feature>
<dbReference type="PROSITE" id="PS51462">
    <property type="entry name" value="NUDIX"/>
    <property type="match status" value="1"/>
</dbReference>
<dbReference type="GO" id="GO:0003824">
    <property type="term" value="F:catalytic activity"/>
    <property type="evidence" value="ECO:0007669"/>
    <property type="project" value="UniProtKB-ARBA"/>
</dbReference>
<dbReference type="InterPro" id="IPR015797">
    <property type="entry name" value="NUDIX_hydrolase-like_dom_sf"/>
</dbReference>
<name>A0A553SN23_NIACI</name>
<dbReference type="PANTHER" id="PTHR10885">
    <property type="entry name" value="ISOPENTENYL-DIPHOSPHATE DELTA-ISOMERASE"/>
    <property type="match status" value="1"/>
</dbReference>